<dbReference type="SUPFAM" id="SSF48452">
    <property type="entry name" value="TPR-like"/>
    <property type="match status" value="2"/>
</dbReference>
<keyword evidence="5" id="KW-1133">Transmembrane helix</keyword>
<name>A9AZ63_HERA2</name>
<keyword evidence="7" id="KW-1185">Reference proteome</keyword>
<dbReference type="InterPro" id="IPR002151">
    <property type="entry name" value="Kinesin_light"/>
</dbReference>
<feature type="transmembrane region" description="Helical" evidence="5">
    <location>
        <begin position="6"/>
        <end position="24"/>
    </location>
</feature>
<gene>
    <name evidence="6" type="ordered locus">Haur_0961</name>
</gene>
<dbReference type="Pfam" id="PF13424">
    <property type="entry name" value="TPR_12"/>
    <property type="match status" value="1"/>
</dbReference>
<keyword evidence="3" id="KW-0677">Repeat</keyword>
<organism evidence="6 7">
    <name type="scientific">Herpetosiphon aurantiacus (strain ATCC 23779 / DSM 785 / 114-95)</name>
    <dbReference type="NCBI Taxonomy" id="316274"/>
    <lineage>
        <taxon>Bacteria</taxon>
        <taxon>Bacillati</taxon>
        <taxon>Chloroflexota</taxon>
        <taxon>Chloroflexia</taxon>
        <taxon>Herpetosiphonales</taxon>
        <taxon>Herpetosiphonaceae</taxon>
        <taxon>Herpetosiphon</taxon>
    </lineage>
</organism>
<evidence type="ECO:0000313" key="7">
    <source>
        <dbReference type="Proteomes" id="UP000000787"/>
    </source>
</evidence>
<dbReference type="AlphaFoldDB" id="A9AZ63"/>
<evidence type="ECO:0000256" key="2">
    <source>
        <dbReference type="ARBA" id="ARBA00022490"/>
    </source>
</evidence>
<dbReference type="InParanoid" id="A9AZ63"/>
<dbReference type="BioCyc" id="HAUR316274:GHYA-975-MONOMER"/>
<dbReference type="HOGENOM" id="CLU_735235_0_0_0"/>
<keyword evidence="4" id="KW-0802">TPR repeat</keyword>
<proteinExistence type="predicted"/>
<evidence type="ECO:0000256" key="4">
    <source>
        <dbReference type="ARBA" id="ARBA00022803"/>
    </source>
</evidence>
<evidence type="ECO:0000313" key="6">
    <source>
        <dbReference type="EMBL" id="ABX03609.1"/>
    </source>
</evidence>
<sequence>MHWSGWIILLVVTLIGGWWFYQQYRHLRIEEQTRYAALEPDPDRVMRENLDYTVGDTHILFIFAQQNQAIKLIQAQKYAEAEAIYQRIMHYYQKFDPANQANFLVALQHYAVMLLEQGEISKAEQHLRDILAKQTALLGADHDNTLSTIQSLAQCMTASERYAEAETYYRQIIHSFDDLTSADDLKGEVLFFSLIDFANFLIERKSSEALLQYQRLQELQKIYFADQTKFEYYLKERLAFTQYAVMDNPELAIEQYRNLLDEIISKYGKNNKYYLRVGHFFAVVLDETEQHAEACQLLEQMYPHLTEHYPTDDPFVYHVAFNYITSLSHNQQPEPALAITDQLLEQLEAQESTSPWLEHFQALRQQLLDQKAAAAA</sequence>
<dbReference type="GO" id="GO:0005737">
    <property type="term" value="C:cytoplasm"/>
    <property type="evidence" value="ECO:0007669"/>
    <property type="project" value="UniProtKB-SubCell"/>
</dbReference>
<dbReference type="Gene3D" id="1.25.40.10">
    <property type="entry name" value="Tetratricopeptide repeat domain"/>
    <property type="match status" value="2"/>
</dbReference>
<protein>
    <recommendedName>
        <fullName evidence="8">Tetratricopeptide repeat protein</fullName>
    </recommendedName>
</protein>
<dbReference type="eggNOG" id="COG0457">
    <property type="taxonomic scope" value="Bacteria"/>
</dbReference>
<evidence type="ECO:0008006" key="8">
    <source>
        <dbReference type="Google" id="ProtNLM"/>
    </source>
</evidence>
<dbReference type="PANTHER" id="PTHR45783">
    <property type="entry name" value="KINESIN LIGHT CHAIN"/>
    <property type="match status" value="1"/>
</dbReference>
<dbReference type="KEGG" id="hau:Haur_0961"/>
<dbReference type="GO" id="GO:0019894">
    <property type="term" value="F:kinesin binding"/>
    <property type="evidence" value="ECO:0007669"/>
    <property type="project" value="TreeGrafter"/>
</dbReference>
<dbReference type="GO" id="GO:0007018">
    <property type="term" value="P:microtubule-based movement"/>
    <property type="evidence" value="ECO:0007669"/>
    <property type="project" value="TreeGrafter"/>
</dbReference>
<dbReference type="EMBL" id="CP000875">
    <property type="protein sequence ID" value="ABX03609.1"/>
    <property type="molecule type" value="Genomic_DNA"/>
</dbReference>
<evidence type="ECO:0000256" key="5">
    <source>
        <dbReference type="SAM" id="Phobius"/>
    </source>
</evidence>
<dbReference type="GO" id="GO:0005871">
    <property type="term" value="C:kinesin complex"/>
    <property type="evidence" value="ECO:0007669"/>
    <property type="project" value="InterPro"/>
</dbReference>
<keyword evidence="5" id="KW-0472">Membrane</keyword>
<keyword evidence="5" id="KW-0812">Transmembrane</keyword>
<dbReference type="PANTHER" id="PTHR45783:SF3">
    <property type="entry name" value="KINESIN LIGHT CHAIN"/>
    <property type="match status" value="1"/>
</dbReference>
<comment type="subcellular location">
    <subcellularLocation>
        <location evidence="1">Cytoplasm</location>
    </subcellularLocation>
</comment>
<evidence type="ECO:0000256" key="3">
    <source>
        <dbReference type="ARBA" id="ARBA00022737"/>
    </source>
</evidence>
<dbReference type="InterPro" id="IPR011990">
    <property type="entry name" value="TPR-like_helical_dom_sf"/>
</dbReference>
<dbReference type="Proteomes" id="UP000000787">
    <property type="component" value="Chromosome"/>
</dbReference>
<evidence type="ECO:0000256" key="1">
    <source>
        <dbReference type="ARBA" id="ARBA00004496"/>
    </source>
</evidence>
<accession>A9AZ63</accession>
<keyword evidence="2" id="KW-0963">Cytoplasm</keyword>
<reference evidence="6 7" key="1">
    <citation type="journal article" date="2011" name="Stand. Genomic Sci.">
        <title>Complete genome sequence of the filamentous gliding predatory bacterium Herpetosiphon aurantiacus type strain (114-95(T)).</title>
        <authorList>
            <person name="Kiss H."/>
            <person name="Nett M."/>
            <person name="Domin N."/>
            <person name="Martin K."/>
            <person name="Maresca J.A."/>
            <person name="Copeland A."/>
            <person name="Lapidus A."/>
            <person name="Lucas S."/>
            <person name="Berry K.W."/>
            <person name="Glavina Del Rio T."/>
            <person name="Dalin E."/>
            <person name="Tice H."/>
            <person name="Pitluck S."/>
            <person name="Richardson P."/>
            <person name="Bruce D."/>
            <person name="Goodwin L."/>
            <person name="Han C."/>
            <person name="Detter J.C."/>
            <person name="Schmutz J."/>
            <person name="Brettin T."/>
            <person name="Land M."/>
            <person name="Hauser L."/>
            <person name="Kyrpides N.C."/>
            <person name="Ivanova N."/>
            <person name="Goker M."/>
            <person name="Woyke T."/>
            <person name="Klenk H.P."/>
            <person name="Bryant D.A."/>
        </authorList>
    </citation>
    <scope>NUCLEOTIDE SEQUENCE [LARGE SCALE GENOMIC DNA]</scope>
    <source>
        <strain evidence="7">ATCC 23779 / DSM 785 / 114-95</strain>
    </source>
</reference>
<dbReference type="STRING" id="316274.Haur_0961"/>